<keyword evidence="5 7" id="KW-0472">Membrane</keyword>
<evidence type="ECO:0000256" key="2">
    <source>
        <dbReference type="ARBA" id="ARBA00022475"/>
    </source>
</evidence>
<feature type="transmembrane region" description="Helical" evidence="7">
    <location>
        <begin position="45"/>
        <end position="66"/>
    </location>
</feature>
<accession>A0A1W2CD72</accession>
<organism evidence="8 9">
    <name type="scientific">Lentzea albidocapillata</name>
    <dbReference type="NCBI Taxonomy" id="40571"/>
    <lineage>
        <taxon>Bacteria</taxon>
        <taxon>Bacillati</taxon>
        <taxon>Actinomycetota</taxon>
        <taxon>Actinomycetes</taxon>
        <taxon>Pseudonocardiales</taxon>
        <taxon>Pseudonocardiaceae</taxon>
        <taxon>Lentzea</taxon>
    </lineage>
</organism>
<dbReference type="InterPro" id="IPR022324">
    <property type="entry name" value="Bacilysin_exporter_BacE_put"/>
</dbReference>
<feature type="region of interest" description="Disordered" evidence="6">
    <location>
        <begin position="394"/>
        <end position="424"/>
    </location>
</feature>
<evidence type="ECO:0000313" key="8">
    <source>
        <dbReference type="EMBL" id="SMC83215.1"/>
    </source>
</evidence>
<dbReference type="CDD" id="cd06173">
    <property type="entry name" value="MFS_MefA_like"/>
    <property type="match status" value="1"/>
</dbReference>
<feature type="compositionally biased region" description="Polar residues" evidence="6">
    <location>
        <begin position="394"/>
        <end position="412"/>
    </location>
</feature>
<dbReference type="EMBL" id="FWYC01000005">
    <property type="protein sequence ID" value="SMC83215.1"/>
    <property type="molecule type" value="Genomic_DNA"/>
</dbReference>
<evidence type="ECO:0000313" key="9">
    <source>
        <dbReference type="Proteomes" id="UP000192840"/>
    </source>
</evidence>
<dbReference type="GO" id="GO:0005886">
    <property type="term" value="C:plasma membrane"/>
    <property type="evidence" value="ECO:0007669"/>
    <property type="project" value="UniProtKB-SubCell"/>
</dbReference>
<feature type="transmembrane region" description="Helical" evidence="7">
    <location>
        <begin position="220"/>
        <end position="241"/>
    </location>
</feature>
<dbReference type="Pfam" id="PF07690">
    <property type="entry name" value="MFS_1"/>
    <property type="match status" value="1"/>
</dbReference>
<evidence type="ECO:0000256" key="1">
    <source>
        <dbReference type="ARBA" id="ARBA00004651"/>
    </source>
</evidence>
<dbReference type="Gene3D" id="1.20.1250.20">
    <property type="entry name" value="MFS general substrate transporter like domains"/>
    <property type="match status" value="1"/>
</dbReference>
<sequence length="424" mass="43458">MPGYRDLARDREFRALLVAHVVSVAGDQFARVALTVHVYDRTASAGLAALTYALTFLPDLLGGPLLSGLADRFARRRVMVAADLVRAVLLLFMAIPGLPLWALASLLVSVQFAGAPHGAARAALLPQILPDERYPMGQAVLSTVTQAAQVAGFLTGGALVAWLGPGLVLIADGLTFAVSAALIAAFLLHRPAPRHAHVRAWPADLVGGARLVWGDRRLRALVALACVSGFYIAGEALAAPYSAQLGAGPAGVGLIFGAYAAGAAAGMLLIARQSERQQLRLMPWLAIAACAVLVPAALRPGLAVSVALFALSGAASAYHLVANTSFVRAVPDSSRGQAFGLAVTALRVSQGIGVALAGVAAERIAVHLVVAAAGALGVLAAGGAAIFWWVSGSRPNASRSDGSSRWGGTSRSDGPDAGKRYGRS</sequence>
<evidence type="ECO:0000256" key="4">
    <source>
        <dbReference type="ARBA" id="ARBA00022989"/>
    </source>
</evidence>
<dbReference type="GO" id="GO:0022857">
    <property type="term" value="F:transmembrane transporter activity"/>
    <property type="evidence" value="ECO:0007669"/>
    <property type="project" value="InterPro"/>
</dbReference>
<feature type="transmembrane region" description="Helical" evidence="7">
    <location>
        <begin position="338"/>
        <end position="358"/>
    </location>
</feature>
<evidence type="ECO:0000256" key="5">
    <source>
        <dbReference type="ARBA" id="ARBA00023136"/>
    </source>
</evidence>
<feature type="transmembrane region" description="Helical" evidence="7">
    <location>
        <begin position="281"/>
        <end position="298"/>
    </location>
</feature>
<keyword evidence="2" id="KW-1003">Cell membrane</keyword>
<name>A0A1W2CD72_9PSEU</name>
<dbReference type="OrthoDB" id="3227279at2"/>
<feature type="transmembrane region" description="Helical" evidence="7">
    <location>
        <begin position="169"/>
        <end position="189"/>
    </location>
</feature>
<protein>
    <submittedName>
        <fullName evidence="8">Predicted arabinose efflux permease, MFS family</fullName>
    </submittedName>
</protein>
<dbReference type="PANTHER" id="PTHR23513:SF11">
    <property type="entry name" value="STAPHYLOFERRIN A TRANSPORTER"/>
    <property type="match status" value="1"/>
</dbReference>
<dbReference type="SUPFAM" id="SSF103473">
    <property type="entry name" value="MFS general substrate transporter"/>
    <property type="match status" value="1"/>
</dbReference>
<keyword evidence="4 7" id="KW-1133">Transmembrane helix</keyword>
<dbReference type="RefSeq" id="WP_063758210.1">
    <property type="nucleotide sequence ID" value="NZ_FWYC01000005.1"/>
</dbReference>
<reference evidence="9" key="1">
    <citation type="submission" date="2017-04" db="EMBL/GenBank/DDBJ databases">
        <authorList>
            <person name="Varghese N."/>
            <person name="Submissions S."/>
        </authorList>
    </citation>
    <scope>NUCLEOTIDE SEQUENCE [LARGE SCALE GENOMIC DNA]</scope>
    <source>
        <strain evidence="9">DSM 44073</strain>
    </source>
</reference>
<keyword evidence="9" id="KW-1185">Reference proteome</keyword>
<dbReference type="PRINTS" id="PR01988">
    <property type="entry name" value="EXPORTERBACE"/>
</dbReference>
<dbReference type="AlphaFoldDB" id="A0A1W2CD72"/>
<dbReference type="STRING" id="40571.SAMN05660733_01934"/>
<dbReference type="Proteomes" id="UP000192840">
    <property type="component" value="Unassembled WGS sequence"/>
</dbReference>
<evidence type="ECO:0000256" key="7">
    <source>
        <dbReference type="SAM" id="Phobius"/>
    </source>
</evidence>
<dbReference type="InterPro" id="IPR036259">
    <property type="entry name" value="MFS_trans_sf"/>
</dbReference>
<evidence type="ECO:0000256" key="6">
    <source>
        <dbReference type="SAM" id="MobiDB-lite"/>
    </source>
</evidence>
<feature type="transmembrane region" description="Helical" evidence="7">
    <location>
        <begin position="15"/>
        <end position="39"/>
    </location>
</feature>
<feature type="transmembrane region" description="Helical" evidence="7">
    <location>
        <begin position="364"/>
        <end position="390"/>
    </location>
</feature>
<gene>
    <name evidence="8" type="ORF">SAMN05660733_01934</name>
</gene>
<dbReference type="PANTHER" id="PTHR23513">
    <property type="entry name" value="INTEGRAL MEMBRANE EFFLUX PROTEIN-RELATED"/>
    <property type="match status" value="1"/>
</dbReference>
<dbReference type="eggNOG" id="COG2814">
    <property type="taxonomic scope" value="Bacteria"/>
</dbReference>
<feature type="transmembrane region" description="Helical" evidence="7">
    <location>
        <begin position="247"/>
        <end position="269"/>
    </location>
</feature>
<evidence type="ECO:0000256" key="3">
    <source>
        <dbReference type="ARBA" id="ARBA00022692"/>
    </source>
</evidence>
<feature type="compositionally biased region" description="Basic and acidic residues" evidence="6">
    <location>
        <begin position="413"/>
        <end position="424"/>
    </location>
</feature>
<keyword evidence="3 7" id="KW-0812">Transmembrane</keyword>
<dbReference type="InterPro" id="IPR011701">
    <property type="entry name" value="MFS"/>
</dbReference>
<proteinExistence type="predicted"/>
<comment type="subcellular location">
    <subcellularLocation>
        <location evidence="1">Cell membrane</location>
        <topology evidence="1">Multi-pass membrane protein</topology>
    </subcellularLocation>
</comment>